<name>A0ABQ4RTG1_9HYPH</name>
<comment type="caution">
    <text evidence="1">The sequence shown here is derived from an EMBL/GenBank/DDBJ whole genome shotgun (WGS) entry which is preliminary data.</text>
</comment>
<evidence type="ECO:0000313" key="1">
    <source>
        <dbReference type="EMBL" id="GJD93999.1"/>
    </source>
</evidence>
<proteinExistence type="predicted"/>
<evidence type="ECO:0000313" key="2">
    <source>
        <dbReference type="Proteomes" id="UP001055125"/>
    </source>
</evidence>
<reference evidence="1" key="2">
    <citation type="submission" date="2021-08" db="EMBL/GenBank/DDBJ databases">
        <authorList>
            <person name="Tani A."/>
            <person name="Ola A."/>
            <person name="Ogura Y."/>
            <person name="Katsura K."/>
            <person name="Hayashi T."/>
        </authorList>
    </citation>
    <scope>NUCLEOTIDE SEQUENCE</scope>
    <source>
        <strain evidence="1">DSM 19015</strain>
    </source>
</reference>
<dbReference type="RefSeq" id="WP_238243189.1">
    <property type="nucleotide sequence ID" value="NZ_BPQP01000017.1"/>
</dbReference>
<accession>A0ABQ4RTG1</accession>
<gene>
    <name evidence="1" type="ORF">OCOJLMKI_1197</name>
</gene>
<dbReference type="Proteomes" id="UP001055125">
    <property type="component" value="Unassembled WGS sequence"/>
</dbReference>
<reference evidence="1" key="1">
    <citation type="journal article" date="2021" name="Front. Microbiol.">
        <title>Comprehensive Comparative Genomics and Phenotyping of Methylobacterium Species.</title>
        <authorList>
            <person name="Alessa O."/>
            <person name="Ogura Y."/>
            <person name="Fujitani Y."/>
            <person name="Takami H."/>
            <person name="Hayashi T."/>
            <person name="Sahin N."/>
            <person name="Tani A."/>
        </authorList>
    </citation>
    <scope>NUCLEOTIDE SEQUENCE</scope>
    <source>
        <strain evidence="1">DSM 19015</strain>
    </source>
</reference>
<sequence>MPVPRPRFVEAGRRALLPGVLALLMGPALAEARPVFRSVLACTAADGGLTLVETGRMAPGCRPVALPVPLESVRWTTRLDRSEPVTRDRIVVGGTGTGATFAPASARFEPAPGPPGRPAPLMPGLGLIPQLAARTFGTEERAVLTRTDEAVTLACRAGTRPSGLILDPGERRMPDVADLRLHWAAAGDVGFAAAIVARGGSAESGTRIAGDFTATDVPGEAALRAAPLFVVTCPEVAGTITLNDLRLVGRAVAPPPARSAWAWRPSRWRDGPQLLLDEARAHRLERLFVTVEVAEDHVTEAAGLAAFVAAAHRAGIAVVAVEGDPGMALANGRAVALARLAALSAYQHAAAPEARLDGLQYDIEPYLLPAFAAEPEAVFRGWAETLDALTAAKPPFPLDLVLPFWLADNPSAHLVMPAIARAAARLTVMAYRTNAAEVMRAAEPLLAWGAAASLPVQVALEAGPLGDETTRLYARAASGPLWIVPQAEGDALLVLLHQPRAAAGDARVYALERESVFAGARVSFLGDHARVEATAVELAAGLSAWQSFGGLAFHGLID</sequence>
<organism evidence="1 2">
    <name type="scientific">Methylobacterium iners</name>
    <dbReference type="NCBI Taxonomy" id="418707"/>
    <lineage>
        <taxon>Bacteria</taxon>
        <taxon>Pseudomonadati</taxon>
        <taxon>Pseudomonadota</taxon>
        <taxon>Alphaproteobacteria</taxon>
        <taxon>Hyphomicrobiales</taxon>
        <taxon>Methylobacteriaceae</taxon>
        <taxon>Methylobacterium</taxon>
    </lineage>
</organism>
<keyword evidence="2" id="KW-1185">Reference proteome</keyword>
<dbReference type="EMBL" id="BPQP01000017">
    <property type="protein sequence ID" value="GJD93999.1"/>
    <property type="molecule type" value="Genomic_DNA"/>
</dbReference>
<protein>
    <submittedName>
        <fullName evidence="1">Uncharacterized protein</fullName>
    </submittedName>
</protein>